<evidence type="ECO:0000256" key="8">
    <source>
        <dbReference type="ARBA" id="ARBA00022840"/>
    </source>
</evidence>
<dbReference type="Gene3D" id="1.10.510.10">
    <property type="entry name" value="Transferase(Phosphotransferase) domain 1"/>
    <property type="match status" value="1"/>
</dbReference>
<dbReference type="PROSITE" id="PS50011">
    <property type="entry name" value="PROTEIN_KINASE_DOM"/>
    <property type="match status" value="1"/>
</dbReference>
<dbReference type="PROSITE" id="PS00108">
    <property type="entry name" value="PROTEIN_KINASE_ST"/>
    <property type="match status" value="1"/>
</dbReference>
<dbReference type="InterPro" id="IPR000742">
    <property type="entry name" value="EGF"/>
</dbReference>
<accession>A0ABC9B2E7</accession>
<dbReference type="GO" id="GO:0005524">
    <property type="term" value="F:ATP binding"/>
    <property type="evidence" value="ECO:0007669"/>
    <property type="project" value="UniProtKB-KW"/>
</dbReference>
<dbReference type="SMART" id="SM00181">
    <property type="entry name" value="EGF"/>
    <property type="match status" value="2"/>
</dbReference>
<dbReference type="FunFam" id="3.30.200.20:FF:000043">
    <property type="entry name" value="Wall-associated receptor kinase 2"/>
    <property type="match status" value="1"/>
</dbReference>
<feature type="transmembrane region" description="Helical" evidence="14">
    <location>
        <begin position="389"/>
        <end position="412"/>
    </location>
</feature>
<dbReference type="Pfam" id="PF07714">
    <property type="entry name" value="PK_Tyr_Ser-Thr"/>
    <property type="match status" value="1"/>
</dbReference>
<dbReference type="SMART" id="SM00220">
    <property type="entry name" value="S_TKc"/>
    <property type="match status" value="1"/>
</dbReference>
<evidence type="ECO:0000313" key="17">
    <source>
        <dbReference type="EMBL" id="CAL4992724.1"/>
    </source>
</evidence>
<dbReference type="PANTHER" id="PTHR27005:SF209">
    <property type="entry name" value="OS09G0561500 PROTEIN"/>
    <property type="match status" value="1"/>
</dbReference>
<evidence type="ECO:0000256" key="10">
    <source>
        <dbReference type="ARBA" id="ARBA00023136"/>
    </source>
</evidence>
<keyword evidence="8" id="KW-0067">ATP-binding</keyword>
<reference evidence="17 18" key="2">
    <citation type="submission" date="2024-10" db="EMBL/GenBank/DDBJ databases">
        <authorList>
            <person name="Ryan C."/>
        </authorList>
    </citation>
    <scope>NUCLEOTIDE SEQUENCE [LARGE SCALE GENOMIC DNA]</scope>
</reference>
<protein>
    <recommendedName>
        <fullName evidence="16">Protein kinase domain-containing protein</fullName>
    </recommendedName>
</protein>
<dbReference type="FunFam" id="1.10.510.10:FF:000084">
    <property type="entry name" value="Wall-associated receptor kinase 2"/>
    <property type="match status" value="1"/>
</dbReference>
<evidence type="ECO:0000256" key="3">
    <source>
        <dbReference type="ARBA" id="ARBA00022679"/>
    </source>
</evidence>
<keyword evidence="12" id="KW-0325">Glycoprotein</keyword>
<comment type="subcellular location">
    <subcellularLocation>
        <location evidence="1">Membrane</location>
        <topology evidence="1">Single-pass type I membrane protein</topology>
    </subcellularLocation>
</comment>
<keyword evidence="18" id="KW-1185">Reference proteome</keyword>
<keyword evidence="11" id="KW-1015">Disulfide bond</keyword>
<evidence type="ECO:0000256" key="1">
    <source>
        <dbReference type="ARBA" id="ARBA00004479"/>
    </source>
</evidence>
<dbReference type="InterPro" id="IPR025287">
    <property type="entry name" value="WAK_GUB"/>
</dbReference>
<dbReference type="GO" id="GO:0016020">
    <property type="term" value="C:membrane"/>
    <property type="evidence" value="ECO:0007669"/>
    <property type="project" value="UniProtKB-SubCell"/>
</dbReference>
<name>A0ABC9B2E7_9POAL</name>
<dbReference type="InterPro" id="IPR011009">
    <property type="entry name" value="Kinase-like_dom_sf"/>
</dbReference>
<evidence type="ECO:0000256" key="15">
    <source>
        <dbReference type="SAM" id="SignalP"/>
    </source>
</evidence>
<proteinExistence type="predicted"/>
<dbReference type="InterPro" id="IPR001245">
    <property type="entry name" value="Ser-Thr/Tyr_kinase_cat_dom"/>
</dbReference>
<dbReference type="SMART" id="SM00179">
    <property type="entry name" value="EGF_CA"/>
    <property type="match status" value="1"/>
</dbReference>
<dbReference type="InterPro" id="IPR008271">
    <property type="entry name" value="Ser/Thr_kinase_AS"/>
</dbReference>
<feature type="compositionally biased region" description="Basic and acidic residues" evidence="13">
    <location>
        <begin position="760"/>
        <end position="770"/>
    </location>
</feature>
<dbReference type="PANTHER" id="PTHR27005">
    <property type="entry name" value="WALL-ASSOCIATED RECEPTOR KINASE-LIKE 21"/>
    <property type="match status" value="1"/>
</dbReference>
<keyword evidence="2" id="KW-0723">Serine/threonine-protein kinase</keyword>
<dbReference type="AlphaFoldDB" id="A0ABC9B2E7"/>
<dbReference type="Gene3D" id="3.30.200.20">
    <property type="entry name" value="Phosphorylase Kinase, domain 1"/>
    <property type="match status" value="1"/>
</dbReference>
<dbReference type="SUPFAM" id="SSF56112">
    <property type="entry name" value="Protein kinase-like (PK-like)"/>
    <property type="match status" value="1"/>
</dbReference>
<dbReference type="Proteomes" id="UP001497457">
    <property type="component" value="Chromosome 24b"/>
</dbReference>
<evidence type="ECO:0000256" key="9">
    <source>
        <dbReference type="ARBA" id="ARBA00022989"/>
    </source>
</evidence>
<evidence type="ECO:0000256" key="6">
    <source>
        <dbReference type="ARBA" id="ARBA00022741"/>
    </source>
</evidence>
<dbReference type="Gene3D" id="2.10.25.10">
    <property type="entry name" value="Laminin"/>
    <property type="match status" value="1"/>
</dbReference>
<dbReference type="InterPro" id="IPR001881">
    <property type="entry name" value="EGF-like_Ca-bd_dom"/>
</dbReference>
<keyword evidence="10 14" id="KW-0472">Membrane</keyword>
<reference evidence="18" key="1">
    <citation type="submission" date="2024-06" db="EMBL/GenBank/DDBJ databases">
        <authorList>
            <person name="Ryan C."/>
        </authorList>
    </citation>
    <scope>NUCLEOTIDE SEQUENCE [LARGE SCALE GENOMIC DNA]</scope>
</reference>
<evidence type="ECO:0000256" key="14">
    <source>
        <dbReference type="SAM" id="Phobius"/>
    </source>
</evidence>
<evidence type="ECO:0000313" key="18">
    <source>
        <dbReference type="Proteomes" id="UP001497457"/>
    </source>
</evidence>
<evidence type="ECO:0000256" key="11">
    <source>
        <dbReference type="ARBA" id="ARBA00023157"/>
    </source>
</evidence>
<feature type="region of interest" description="Disordered" evidence="13">
    <location>
        <begin position="744"/>
        <end position="782"/>
    </location>
</feature>
<feature type="chain" id="PRO_5044826181" description="Protein kinase domain-containing protein" evidence="15">
    <location>
        <begin position="44"/>
        <end position="782"/>
    </location>
</feature>
<keyword evidence="5 15" id="KW-0732">Signal</keyword>
<dbReference type="CDD" id="cd00054">
    <property type="entry name" value="EGF_CA"/>
    <property type="match status" value="1"/>
</dbReference>
<dbReference type="GO" id="GO:0004674">
    <property type="term" value="F:protein serine/threonine kinase activity"/>
    <property type="evidence" value="ECO:0007669"/>
    <property type="project" value="UniProtKB-KW"/>
</dbReference>
<evidence type="ECO:0000256" key="12">
    <source>
        <dbReference type="ARBA" id="ARBA00023180"/>
    </source>
</evidence>
<evidence type="ECO:0000256" key="13">
    <source>
        <dbReference type="SAM" id="MobiDB-lite"/>
    </source>
</evidence>
<feature type="domain" description="Protein kinase" evidence="16">
    <location>
        <begin position="464"/>
        <end position="731"/>
    </location>
</feature>
<dbReference type="InterPro" id="IPR000719">
    <property type="entry name" value="Prot_kinase_dom"/>
</dbReference>
<keyword evidence="3" id="KW-0808">Transferase</keyword>
<keyword evidence="7" id="KW-0418">Kinase</keyword>
<dbReference type="SUPFAM" id="SSF57196">
    <property type="entry name" value="EGF/Laminin"/>
    <property type="match status" value="1"/>
</dbReference>
<feature type="signal peptide" evidence="15">
    <location>
        <begin position="1"/>
        <end position="43"/>
    </location>
</feature>
<organism evidence="17 18">
    <name type="scientific">Urochloa decumbens</name>
    <dbReference type="NCBI Taxonomy" id="240449"/>
    <lineage>
        <taxon>Eukaryota</taxon>
        <taxon>Viridiplantae</taxon>
        <taxon>Streptophyta</taxon>
        <taxon>Embryophyta</taxon>
        <taxon>Tracheophyta</taxon>
        <taxon>Spermatophyta</taxon>
        <taxon>Magnoliopsida</taxon>
        <taxon>Liliopsida</taxon>
        <taxon>Poales</taxon>
        <taxon>Poaceae</taxon>
        <taxon>PACMAD clade</taxon>
        <taxon>Panicoideae</taxon>
        <taxon>Panicodae</taxon>
        <taxon>Paniceae</taxon>
        <taxon>Melinidinae</taxon>
        <taxon>Urochloa</taxon>
    </lineage>
</organism>
<evidence type="ECO:0000256" key="2">
    <source>
        <dbReference type="ARBA" id="ARBA00022527"/>
    </source>
</evidence>
<evidence type="ECO:0000259" key="16">
    <source>
        <dbReference type="PROSITE" id="PS50011"/>
    </source>
</evidence>
<sequence>MVMVLGLTMEDPSHSCRRSLRPDTLQLPMVALVLALLLWSAAAEVETPPMGLPGCPTTCGNITVPYPFGISPSCFLPGFNLTCDHAHDPPRLLFSGSSASRLQITGIYLNKATVRIVSSGAIINEPLLLSVSGTWALPGNGDGTFVLSYENNRFVVVGCDAEAKLSLVQKGEAIARCILSCSLDDPRHWIPTKGGGCNECAGNGCCQANISRFSPSYQIGYRIIRGQTHLMRFVVLIAEKGWIEGVWCRMVGLSWPYRKLPLPDLSAVPVVLEWAINSTQPVYPGISPDYTSRCPTNRASSACKSSNSLCVDMNSVVRSGYTCQCSAGYHGNPYLIDGCRDIDECKDPDNYPCFGECTNLPGTHQCRCPRGSHGNPSVIDGCIKSSTGLSIGLGVGSGVLLLILAVGTIFLVHKIVAQRKKRTRQRFFKQNRGQLLQKLVGQRADIGERMIITLQELERATNNFDKSCELAGGAHGIVYKGILSSQHVVAIKKSKIVVQKEIDDFINEVAILSQINHRNIVKLIGCCLETEVPLLVYEFISNGTLYSHLHIRGPISLSWKDRLRIAVETARALTYLHSFVSTLIIHRDIKSPNILLDDNLTVKLSDFGASRCIPIDQEGVDTAVQGTLGYLDPMYHTTGQLNEKSDVYSFGVLLIELLTRKKPVSYRSSQGFALANHFVTLLSEHNLVEILDPQVTREGDGEVIDVSLLAAICVKVRGEERPAMRQVEMTLESIQAAKDFSSDVADDDISSEGTYTRHRFGVDQKERPEASSHASMFRIHGD</sequence>
<keyword evidence="6" id="KW-0547">Nucleotide-binding</keyword>
<evidence type="ECO:0000256" key="4">
    <source>
        <dbReference type="ARBA" id="ARBA00022692"/>
    </source>
</evidence>
<keyword evidence="9 14" id="KW-1133">Transmembrane helix</keyword>
<evidence type="ECO:0000256" key="5">
    <source>
        <dbReference type="ARBA" id="ARBA00022729"/>
    </source>
</evidence>
<gene>
    <name evidence="17" type="ORF">URODEC1_LOCUS61245</name>
</gene>
<dbReference type="FunFam" id="2.10.25.10:FF:000355">
    <property type="entry name" value="Wall-associated receptor kinase 3"/>
    <property type="match status" value="1"/>
</dbReference>
<dbReference type="EMBL" id="OZ075134">
    <property type="protein sequence ID" value="CAL4992724.1"/>
    <property type="molecule type" value="Genomic_DNA"/>
</dbReference>
<keyword evidence="4 14" id="KW-0812">Transmembrane</keyword>
<evidence type="ECO:0000256" key="7">
    <source>
        <dbReference type="ARBA" id="ARBA00022777"/>
    </source>
</evidence>
<dbReference type="InterPro" id="IPR045274">
    <property type="entry name" value="WAK-like"/>
</dbReference>
<dbReference type="Pfam" id="PF13947">
    <property type="entry name" value="GUB_WAK_bind"/>
    <property type="match status" value="1"/>
</dbReference>